<dbReference type="AlphaFoldDB" id="A0A0E2ZLK7"/>
<dbReference type="EMBL" id="JPGN01000061">
    <property type="protein sequence ID" value="KFI19192.1"/>
    <property type="molecule type" value="Genomic_DNA"/>
</dbReference>
<dbReference type="GO" id="GO:0015035">
    <property type="term" value="F:protein-disulfide reductase activity"/>
    <property type="evidence" value="ECO:0007669"/>
    <property type="project" value="InterPro"/>
</dbReference>
<evidence type="ECO:0000313" key="2">
    <source>
        <dbReference type="Proteomes" id="UP000028839"/>
    </source>
</evidence>
<protein>
    <submittedName>
        <fullName evidence="1">Thiol-disulfide oxidoreductase</fullName>
    </submittedName>
</protein>
<gene>
    <name evidence="1" type="ORF">IB75_10265</name>
</gene>
<accession>A0A0E2ZLK7</accession>
<reference evidence="1 2" key="1">
    <citation type="submission" date="2014-07" db="EMBL/GenBank/DDBJ databases">
        <title>Comparative analysis of Nitrosococcus oceani genome inventories of strains from Pacific and Atlantic gyres.</title>
        <authorList>
            <person name="Lim C.K."/>
            <person name="Wang L."/>
            <person name="Sayavedra-Soto L.A."/>
            <person name="Klotz M.G."/>
        </authorList>
    </citation>
    <scope>NUCLEOTIDE SEQUENCE [LARGE SCALE GENOMIC DNA]</scope>
    <source>
        <strain evidence="1 2">C-27</strain>
    </source>
</reference>
<organism evidence="1 2">
    <name type="scientific">Nitrosococcus oceani C-27</name>
    <dbReference type="NCBI Taxonomy" id="314279"/>
    <lineage>
        <taxon>Bacteria</taxon>
        <taxon>Pseudomonadati</taxon>
        <taxon>Pseudomonadota</taxon>
        <taxon>Gammaproteobacteria</taxon>
        <taxon>Chromatiales</taxon>
        <taxon>Chromatiaceae</taxon>
        <taxon>Nitrosococcus</taxon>
    </lineage>
</organism>
<sequence length="125" mass="14753">MVNGDNKTIKVYYNSACPICNAGIKHQKSRVPGHQIDWNDVHTQSGVHNEVSPNLELVRKKLHVMDRKGNIKVGIEAFEVIWRNSPNEHWKAKIVSFPVIKQISIFFYNVFAEALYRWNRWKRHW</sequence>
<dbReference type="HOGENOM" id="CLU_086500_3_1_6"/>
<dbReference type="Pfam" id="PF04134">
    <property type="entry name" value="DCC1-like"/>
    <property type="match status" value="1"/>
</dbReference>
<dbReference type="Proteomes" id="UP000028839">
    <property type="component" value="Unassembled WGS sequence"/>
</dbReference>
<comment type="caution">
    <text evidence="1">The sequence shown here is derived from an EMBL/GenBank/DDBJ whole genome shotgun (WGS) entry which is preliminary data.</text>
</comment>
<dbReference type="InterPro" id="IPR007263">
    <property type="entry name" value="DCC1-like"/>
</dbReference>
<name>A0A0E2ZLK7_9GAMM</name>
<proteinExistence type="predicted"/>
<evidence type="ECO:0000313" key="1">
    <source>
        <dbReference type="EMBL" id="KFI19192.1"/>
    </source>
</evidence>
<dbReference type="OrthoDB" id="5294764at2"/>